<sequence length="404" mass="45369">MITSRITSLVLALVVIGGSIAYIQYGKVSPSKNTVVVDVPLPTTEYSDNQNGPTIEDFVDTEDVMVSGEKKENISDRLDRKSKLYQRAKEITTPDGFINSNGEPVSIGQYVGKKVVLLDIWTYSCINCQRTTPYLNSWYEKYESNGFVIIGLHTPEFEFEKNYDNVRAAVEKFGIKFPVVLDNDYSTWNAYGNLYWPRKYLIDIDGFITYDHIGEGGYEETEKKIQEALKERAKILGENAHIDAPLTKEISTQNLGIISPETYFGSLRNEYFANGTPGQSITDTFILPDVLQRSRFYLEGVWNITKEYAESDDSNTVIVYPYTAKEVYLVASALPAVTVEVYRDGKALGHLAGEDVIEKDGVSNMKISDSRLYKIVKEESISAHTLELVVKGKGLKAFAFTFGN</sequence>
<dbReference type="EMBL" id="PFEQ01000001">
    <property type="protein sequence ID" value="PJE74431.1"/>
    <property type="molecule type" value="Genomic_DNA"/>
</dbReference>
<evidence type="ECO:0000313" key="2">
    <source>
        <dbReference type="EMBL" id="PJE74431.1"/>
    </source>
</evidence>
<dbReference type="InterPro" id="IPR041017">
    <property type="entry name" value="Thioredoxin_10"/>
</dbReference>
<dbReference type="InterPro" id="IPR013740">
    <property type="entry name" value="Redoxin"/>
</dbReference>
<proteinExistence type="predicted"/>
<dbReference type="Pfam" id="PF08534">
    <property type="entry name" value="Redoxin"/>
    <property type="match status" value="1"/>
</dbReference>
<dbReference type="InterPro" id="IPR036249">
    <property type="entry name" value="Thioredoxin-like_sf"/>
</dbReference>
<dbReference type="SUPFAM" id="SSF52833">
    <property type="entry name" value="Thioredoxin-like"/>
    <property type="match status" value="1"/>
</dbReference>
<dbReference type="Gene3D" id="2.60.120.260">
    <property type="entry name" value="Galactose-binding domain-like"/>
    <property type="match status" value="1"/>
</dbReference>
<dbReference type="AlphaFoldDB" id="A0A2M8LD11"/>
<gene>
    <name evidence="2" type="ORF">COV01_00120</name>
</gene>
<organism evidence="2 3">
    <name type="scientific">Candidatus Taylorbacteria bacterium CG10_big_fil_rev_8_21_14_0_10_41_48</name>
    <dbReference type="NCBI Taxonomy" id="1975024"/>
    <lineage>
        <taxon>Bacteria</taxon>
        <taxon>Candidatus Tayloriibacteriota</taxon>
    </lineage>
</organism>
<accession>A0A2M8LD11</accession>
<name>A0A2M8LD11_9BACT</name>
<evidence type="ECO:0000259" key="1">
    <source>
        <dbReference type="PROSITE" id="PS51352"/>
    </source>
</evidence>
<dbReference type="InterPro" id="IPR013766">
    <property type="entry name" value="Thioredoxin_domain"/>
</dbReference>
<dbReference type="Gene3D" id="3.40.30.10">
    <property type="entry name" value="Glutaredoxin"/>
    <property type="match status" value="1"/>
</dbReference>
<dbReference type="PROSITE" id="PS51352">
    <property type="entry name" value="THIOREDOXIN_2"/>
    <property type="match status" value="1"/>
</dbReference>
<keyword evidence="2" id="KW-0413">Isomerase</keyword>
<dbReference type="GO" id="GO:0016491">
    <property type="term" value="F:oxidoreductase activity"/>
    <property type="evidence" value="ECO:0007669"/>
    <property type="project" value="InterPro"/>
</dbReference>
<dbReference type="GO" id="GO:0016853">
    <property type="term" value="F:isomerase activity"/>
    <property type="evidence" value="ECO:0007669"/>
    <property type="project" value="UniProtKB-KW"/>
</dbReference>
<dbReference type="PANTHER" id="PTHR42852:SF13">
    <property type="entry name" value="PROTEIN DIPZ"/>
    <property type="match status" value="1"/>
</dbReference>
<protein>
    <submittedName>
        <fullName evidence="2">Thiol-disulfide isomerase</fullName>
    </submittedName>
</protein>
<dbReference type="PANTHER" id="PTHR42852">
    <property type="entry name" value="THIOL:DISULFIDE INTERCHANGE PROTEIN DSBE"/>
    <property type="match status" value="1"/>
</dbReference>
<evidence type="ECO:0000313" key="3">
    <source>
        <dbReference type="Proteomes" id="UP000228700"/>
    </source>
</evidence>
<feature type="domain" description="Thioredoxin" evidence="1">
    <location>
        <begin position="82"/>
        <end position="230"/>
    </location>
</feature>
<dbReference type="Proteomes" id="UP000228700">
    <property type="component" value="Unassembled WGS sequence"/>
</dbReference>
<dbReference type="Pfam" id="PF17991">
    <property type="entry name" value="Thioredoxin_10"/>
    <property type="match status" value="1"/>
</dbReference>
<dbReference type="InterPro" id="IPR050553">
    <property type="entry name" value="Thioredoxin_ResA/DsbE_sf"/>
</dbReference>
<reference evidence="3" key="1">
    <citation type="submission" date="2017-09" db="EMBL/GenBank/DDBJ databases">
        <title>Depth-based differentiation of microbial function through sediment-hosted aquifers and enrichment of novel symbionts in the deep terrestrial subsurface.</title>
        <authorList>
            <person name="Probst A.J."/>
            <person name="Ladd B."/>
            <person name="Jarett J.K."/>
            <person name="Geller-Mcgrath D.E."/>
            <person name="Sieber C.M.K."/>
            <person name="Emerson J.B."/>
            <person name="Anantharaman K."/>
            <person name="Thomas B.C."/>
            <person name="Malmstrom R."/>
            <person name="Stieglmeier M."/>
            <person name="Klingl A."/>
            <person name="Woyke T."/>
            <person name="Ryan C.M."/>
            <person name="Banfield J.F."/>
        </authorList>
    </citation>
    <scope>NUCLEOTIDE SEQUENCE [LARGE SCALE GENOMIC DNA]</scope>
</reference>
<comment type="caution">
    <text evidence="2">The sequence shown here is derived from an EMBL/GenBank/DDBJ whole genome shotgun (WGS) entry which is preliminary data.</text>
</comment>